<evidence type="ECO:0000313" key="1">
    <source>
        <dbReference type="EMBL" id="TRU46999.1"/>
    </source>
</evidence>
<dbReference type="Proteomes" id="UP000320293">
    <property type="component" value="Unassembled WGS sequence"/>
</dbReference>
<name>A0A552FJS8_MICAE</name>
<proteinExistence type="predicted"/>
<protein>
    <submittedName>
        <fullName evidence="1">Uncharacterized protein</fullName>
    </submittedName>
</protein>
<comment type="caution">
    <text evidence="1">The sequence shown here is derived from an EMBL/GenBank/DDBJ whole genome shotgun (WGS) entry which is preliminary data.</text>
</comment>
<organism evidence="1 2">
    <name type="scientific">Microcystis aeruginosa Ma_QC_Ca_00000000_S207</name>
    <dbReference type="NCBI Taxonomy" id="2486251"/>
    <lineage>
        <taxon>Bacteria</taxon>
        <taxon>Bacillati</taxon>
        <taxon>Cyanobacteriota</taxon>
        <taxon>Cyanophyceae</taxon>
        <taxon>Oscillatoriophycideae</taxon>
        <taxon>Chroococcales</taxon>
        <taxon>Microcystaceae</taxon>
        <taxon>Microcystis</taxon>
    </lineage>
</organism>
<evidence type="ECO:0000313" key="2">
    <source>
        <dbReference type="Proteomes" id="UP000320293"/>
    </source>
</evidence>
<gene>
    <name evidence="1" type="ORF">EWV91_11740</name>
</gene>
<dbReference type="EMBL" id="SFBF01000224">
    <property type="protein sequence ID" value="TRU46999.1"/>
    <property type="molecule type" value="Genomic_DNA"/>
</dbReference>
<dbReference type="AlphaFoldDB" id="A0A552FJS8"/>
<reference evidence="1 2" key="1">
    <citation type="submission" date="2019-01" db="EMBL/GenBank/DDBJ databases">
        <title>Coherence of Microcystis species and biogeography revealed through population genomics.</title>
        <authorList>
            <person name="Perez-Carrascal O.M."/>
            <person name="Terrat Y."/>
            <person name="Giani A."/>
            <person name="Fortin N."/>
            <person name="Tromas N."/>
            <person name="Shapiro B.J."/>
        </authorList>
    </citation>
    <scope>NUCLEOTIDE SEQUENCE [LARGE SCALE GENOMIC DNA]</scope>
    <source>
        <strain evidence="1">Ma_QC_Ca_00000000_S207</strain>
    </source>
</reference>
<accession>A0A552FJS8</accession>
<sequence>MELTPEEQEIIQRFRQLSVSQKKAVLSSTHSFMEWIKVVARWILEALLGSEVVRIFEDLKKLIFG</sequence>